<proteinExistence type="predicted"/>
<comment type="caution">
    <text evidence="1">The sequence shown here is derived from an EMBL/GenBank/DDBJ whole genome shotgun (WGS) entry which is preliminary data.</text>
</comment>
<dbReference type="Proteomes" id="UP000775213">
    <property type="component" value="Unassembled WGS sequence"/>
</dbReference>
<evidence type="ECO:0000313" key="1">
    <source>
        <dbReference type="EMBL" id="KAH0453281.1"/>
    </source>
</evidence>
<keyword evidence="2" id="KW-1185">Reference proteome</keyword>
<name>A0AAV7GA34_DENCH</name>
<gene>
    <name evidence="1" type="ORF">IEQ34_017605</name>
</gene>
<evidence type="ECO:0000313" key="2">
    <source>
        <dbReference type="Proteomes" id="UP000775213"/>
    </source>
</evidence>
<organism evidence="1 2">
    <name type="scientific">Dendrobium chrysotoxum</name>
    <name type="common">Orchid</name>
    <dbReference type="NCBI Taxonomy" id="161865"/>
    <lineage>
        <taxon>Eukaryota</taxon>
        <taxon>Viridiplantae</taxon>
        <taxon>Streptophyta</taxon>
        <taxon>Embryophyta</taxon>
        <taxon>Tracheophyta</taxon>
        <taxon>Spermatophyta</taxon>
        <taxon>Magnoliopsida</taxon>
        <taxon>Liliopsida</taxon>
        <taxon>Asparagales</taxon>
        <taxon>Orchidaceae</taxon>
        <taxon>Epidendroideae</taxon>
        <taxon>Malaxideae</taxon>
        <taxon>Dendrobiinae</taxon>
        <taxon>Dendrobium</taxon>
    </lineage>
</organism>
<accession>A0AAV7GA34</accession>
<dbReference type="AlphaFoldDB" id="A0AAV7GA34"/>
<protein>
    <submittedName>
        <fullName evidence="1">Uncharacterized protein</fullName>
    </submittedName>
</protein>
<dbReference type="EMBL" id="JAGFBR010000016">
    <property type="protein sequence ID" value="KAH0453281.1"/>
    <property type="molecule type" value="Genomic_DNA"/>
</dbReference>
<reference evidence="1 2" key="1">
    <citation type="journal article" date="2021" name="Hortic Res">
        <title>Chromosome-scale assembly of the Dendrobium chrysotoxum genome enhances the understanding of orchid evolution.</title>
        <authorList>
            <person name="Zhang Y."/>
            <person name="Zhang G.Q."/>
            <person name="Zhang D."/>
            <person name="Liu X.D."/>
            <person name="Xu X.Y."/>
            <person name="Sun W.H."/>
            <person name="Yu X."/>
            <person name="Zhu X."/>
            <person name="Wang Z.W."/>
            <person name="Zhao X."/>
            <person name="Zhong W.Y."/>
            <person name="Chen H."/>
            <person name="Yin W.L."/>
            <person name="Huang T."/>
            <person name="Niu S.C."/>
            <person name="Liu Z.J."/>
        </authorList>
    </citation>
    <scope>NUCLEOTIDE SEQUENCE [LARGE SCALE GENOMIC DNA]</scope>
    <source>
        <strain evidence="1">Lindl</strain>
    </source>
</reference>
<sequence>MNPQPGVNQNSTNTDLIALTVLSATNAAVAVTEKVAWKRNSLRLEQILQLNNNFLRYCYCLQCHLNNGRFHLFTWLCFPSSSFTEDLSIGI</sequence>